<protein>
    <recommendedName>
        <fullName evidence="3">PIN domain-containing protein</fullName>
    </recommendedName>
</protein>
<evidence type="ECO:0000313" key="1">
    <source>
        <dbReference type="EMBL" id="QXB17542.1"/>
    </source>
</evidence>
<keyword evidence="2" id="KW-1185">Reference proteome</keyword>
<evidence type="ECO:0000313" key="2">
    <source>
        <dbReference type="Proteomes" id="UP000683520"/>
    </source>
</evidence>
<gene>
    <name evidence="1" type="ORF">I6L55_06175</name>
</gene>
<sequence length="45" mass="5384">MYLIDTNIVIGAFNHRPRDIFESYDESEDMVVEDLEFGDRKFKID</sequence>
<reference evidence="1 2" key="1">
    <citation type="submission" date="2021-06" db="EMBL/GenBank/DDBJ databases">
        <title>FDA dAtabase for Regulatory Grade micrObial Sequences (FDA-ARGOS): Supporting development and validation of Infectious Disease Dx tests.</title>
        <authorList>
            <person name="Sproer C."/>
            <person name="Gronow S."/>
            <person name="Severitt S."/>
            <person name="Schroder I."/>
            <person name="Tallon L."/>
            <person name="Sadzewicz L."/>
            <person name="Zhao X."/>
            <person name="Boylan J."/>
            <person name="Ott S."/>
            <person name="Bowen H."/>
            <person name="Vavikolanu K."/>
            <person name="Mehta A."/>
            <person name="Aluvathingal J."/>
            <person name="Nadendla S."/>
            <person name="Lowell S."/>
            <person name="Myers T."/>
            <person name="Yan Y."/>
        </authorList>
    </citation>
    <scope>NUCLEOTIDE SEQUENCE [LARGE SCALE GENOMIC DNA]</scope>
    <source>
        <strain evidence="1 2">FDAARGOS 1425</strain>
    </source>
</reference>
<proteinExistence type="predicted"/>
<dbReference type="GeneID" id="92749762"/>
<dbReference type="RefSeq" id="WP_141758925.1">
    <property type="nucleotide sequence ID" value="NZ_CP047198.1"/>
</dbReference>
<dbReference type="Proteomes" id="UP000683520">
    <property type="component" value="Chromosome"/>
</dbReference>
<accession>A0ABX8KSU0</accession>
<organism evidence="1 2">
    <name type="scientific">Corynebacterium coyleae</name>
    <dbReference type="NCBI Taxonomy" id="53374"/>
    <lineage>
        <taxon>Bacteria</taxon>
        <taxon>Bacillati</taxon>
        <taxon>Actinomycetota</taxon>
        <taxon>Actinomycetes</taxon>
        <taxon>Mycobacteriales</taxon>
        <taxon>Corynebacteriaceae</taxon>
        <taxon>Corynebacterium</taxon>
    </lineage>
</organism>
<name>A0ABX8KSU0_9CORY</name>
<evidence type="ECO:0008006" key="3">
    <source>
        <dbReference type="Google" id="ProtNLM"/>
    </source>
</evidence>
<dbReference type="EMBL" id="CP077302">
    <property type="protein sequence ID" value="QXB17542.1"/>
    <property type="molecule type" value="Genomic_DNA"/>
</dbReference>